<accession>A0A6P1M307</accession>
<dbReference type="EMBL" id="CP047593">
    <property type="protein sequence ID" value="QHI68990.1"/>
    <property type="molecule type" value="Genomic_DNA"/>
</dbReference>
<dbReference type="PROSITE" id="PS51257">
    <property type="entry name" value="PROKAR_LIPOPROTEIN"/>
    <property type="match status" value="1"/>
</dbReference>
<evidence type="ECO:0000313" key="1">
    <source>
        <dbReference type="EMBL" id="QHI68990.1"/>
    </source>
</evidence>
<dbReference type="AlphaFoldDB" id="A0A6P1M307"/>
<dbReference type="Proteomes" id="UP000464954">
    <property type="component" value="Chromosome"/>
</dbReference>
<dbReference type="RefSeq" id="WP_160627861.1">
    <property type="nucleotide sequence ID" value="NZ_CP047593.1"/>
</dbReference>
<reference evidence="1 2" key="1">
    <citation type="submission" date="2020-01" db="EMBL/GenBank/DDBJ databases">
        <title>Ponticoccus aerotolerans gen. nov., sp. nov., an anaerobic bacterium and proposal of Ponticoccusceae fam. nov., Ponticoccusles ord. nov. and Ponticoccuse classis nov. in the phylum Kiritimatiellaeota.</title>
        <authorList>
            <person name="Zhou L.Y."/>
            <person name="Du Z.J."/>
        </authorList>
    </citation>
    <scope>NUCLEOTIDE SEQUENCE [LARGE SCALE GENOMIC DNA]</scope>
    <source>
        <strain evidence="1 2">S-5007</strain>
    </source>
</reference>
<gene>
    <name evidence="1" type="ORF">GT409_05840</name>
</gene>
<organism evidence="1 2">
    <name type="scientific">Tichowtungia aerotolerans</name>
    <dbReference type="NCBI Taxonomy" id="2697043"/>
    <lineage>
        <taxon>Bacteria</taxon>
        <taxon>Pseudomonadati</taxon>
        <taxon>Kiritimatiellota</taxon>
        <taxon>Tichowtungiia</taxon>
        <taxon>Tichowtungiales</taxon>
        <taxon>Tichowtungiaceae</taxon>
        <taxon>Tichowtungia</taxon>
    </lineage>
</organism>
<sequence length="180" mass="20905">MSSDFPKVGKRIAAAAGILFLLSGCTTLIDKPPDIPWHACYQTISDPHALSFRDTGIAFLQTEYGFPETPVNRVMLRFSKKTETAKNYRVGQYFSRNEIVDAEKGVFCIYVGVPPSHERFYYLLGHEIGHLLHPRRIDDPEMERFCNEFSRRLCEKENKKFNSNWENRKWVLQPKETANE</sequence>
<dbReference type="KEGG" id="taer:GT409_05840"/>
<protein>
    <recommendedName>
        <fullName evidence="3">Peptidase M48 domain-containing protein</fullName>
    </recommendedName>
</protein>
<evidence type="ECO:0008006" key="3">
    <source>
        <dbReference type="Google" id="ProtNLM"/>
    </source>
</evidence>
<name>A0A6P1M307_9BACT</name>
<evidence type="ECO:0000313" key="2">
    <source>
        <dbReference type="Proteomes" id="UP000464954"/>
    </source>
</evidence>
<keyword evidence="2" id="KW-1185">Reference proteome</keyword>
<proteinExistence type="predicted"/>